<reference evidence="4" key="1">
    <citation type="journal article" date="2019" name="Int. J. Syst. Evol. Microbiol.">
        <title>The Global Catalogue of Microorganisms (GCM) 10K type strain sequencing project: providing services to taxonomists for standard genome sequencing and annotation.</title>
        <authorList>
            <consortium name="The Broad Institute Genomics Platform"/>
            <consortium name="The Broad Institute Genome Sequencing Center for Infectious Disease"/>
            <person name="Wu L."/>
            <person name="Ma J."/>
        </authorList>
    </citation>
    <scope>NUCLEOTIDE SEQUENCE [LARGE SCALE GENOMIC DNA]</scope>
    <source>
        <strain evidence="4">KCTC 42986</strain>
    </source>
</reference>
<feature type="domain" description="KfrA N-terminal DNA-binding" evidence="2">
    <location>
        <begin position="7"/>
        <end position="118"/>
    </location>
</feature>
<gene>
    <name evidence="3" type="ORF">ACFOFO_25605</name>
</gene>
<dbReference type="InterPro" id="IPR021104">
    <property type="entry name" value="KfrA_DNA-bd_N"/>
</dbReference>
<name>A0ABV7FBH4_9BURK</name>
<proteinExistence type="predicted"/>
<sequence>MARETNTRELVREIAEAALIRGEKPTQAMVRRQILEQHGRTASPNVVTEELNSFLIDSASVNAKRFSLPGLPAAVSESVTALWTIACDHANDLVADKVRLAEQREIAAEQAIQSVESQLVIERMNSIGLKHDLELVDQALNQKALTVTELQNELHETRAKLEAAVERNSDLVADKIRGEASAVQRITEIETNSRRELERVRTEHEKVIEHLTTAHQQEAQTWDGLRKHLLNQTDQIRQAAKNADESQRARIADLEVRTGLLTRKANDAQDESSKLRGALEALQTQLVKVESGEKAAREALLRAELFGKGQIAEIGRWLAGASPGVQQAFLNEFEK</sequence>
<accession>A0ABV7FBH4</accession>
<keyword evidence="4" id="KW-1185">Reference proteome</keyword>
<evidence type="ECO:0000313" key="3">
    <source>
        <dbReference type="EMBL" id="MFC3111280.1"/>
    </source>
</evidence>
<comment type="caution">
    <text evidence="3">The sequence shown here is derived from an EMBL/GenBank/DDBJ whole genome shotgun (WGS) entry which is preliminary data.</text>
</comment>
<keyword evidence="1" id="KW-0175">Coiled coil</keyword>
<organism evidence="3 4">
    <name type="scientific">Undibacterium arcticum</name>
    <dbReference type="NCBI Taxonomy" id="1762892"/>
    <lineage>
        <taxon>Bacteria</taxon>
        <taxon>Pseudomonadati</taxon>
        <taxon>Pseudomonadota</taxon>
        <taxon>Betaproteobacteria</taxon>
        <taxon>Burkholderiales</taxon>
        <taxon>Oxalobacteraceae</taxon>
        <taxon>Undibacterium</taxon>
    </lineage>
</organism>
<dbReference type="Pfam" id="PF11740">
    <property type="entry name" value="KfrA_N"/>
    <property type="match status" value="1"/>
</dbReference>
<dbReference type="Proteomes" id="UP001595530">
    <property type="component" value="Unassembled WGS sequence"/>
</dbReference>
<dbReference type="GO" id="GO:0003677">
    <property type="term" value="F:DNA binding"/>
    <property type="evidence" value="ECO:0007669"/>
    <property type="project" value="UniProtKB-KW"/>
</dbReference>
<evidence type="ECO:0000259" key="2">
    <source>
        <dbReference type="Pfam" id="PF11740"/>
    </source>
</evidence>
<keyword evidence="3" id="KW-0238">DNA-binding</keyword>
<evidence type="ECO:0000313" key="4">
    <source>
        <dbReference type="Proteomes" id="UP001595530"/>
    </source>
</evidence>
<dbReference type="EMBL" id="JBHRTP010000109">
    <property type="protein sequence ID" value="MFC3111280.1"/>
    <property type="molecule type" value="Genomic_DNA"/>
</dbReference>
<protein>
    <submittedName>
        <fullName evidence="3">DNA-binding protein</fullName>
    </submittedName>
</protein>
<feature type="coiled-coil region" evidence="1">
    <location>
        <begin position="140"/>
        <end position="167"/>
    </location>
</feature>
<dbReference type="RefSeq" id="WP_390328717.1">
    <property type="nucleotide sequence ID" value="NZ_JBHRTP010000109.1"/>
</dbReference>
<evidence type="ECO:0000256" key="1">
    <source>
        <dbReference type="SAM" id="Coils"/>
    </source>
</evidence>